<dbReference type="RefSeq" id="XP_046077864.1">
    <property type="nucleotide sequence ID" value="XM_046209164.1"/>
</dbReference>
<keyword evidence="2" id="KW-0813">Transport</keyword>
<dbReference type="InterPro" id="IPR001958">
    <property type="entry name" value="Tet-R_TetA/multi-R_MdtG-like"/>
</dbReference>
<feature type="transmembrane region" description="Helical" evidence="6">
    <location>
        <begin position="212"/>
        <end position="234"/>
    </location>
</feature>
<dbReference type="PRINTS" id="PR01035">
    <property type="entry name" value="TCRTETA"/>
</dbReference>
<evidence type="ECO:0000256" key="1">
    <source>
        <dbReference type="ARBA" id="ARBA00004141"/>
    </source>
</evidence>
<feature type="transmembrane region" description="Helical" evidence="6">
    <location>
        <begin position="111"/>
        <end position="130"/>
    </location>
</feature>
<dbReference type="PROSITE" id="PS50850">
    <property type="entry name" value="MFS"/>
    <property type="match status" value="1"/>
</dbReference>
<feature type="transmembrane region" description="Helical" evidence="6">
    <location>
        <begin position="365"/>
        <end position="390"/>
    </location>
</feature>
<evidence type="ECO:0000313" key="8">
    <source>
        <dbReference type="EMBL" id="KAH8705243.1"/>
    </source>
</evidence>
<dbReference type="GO" id="GO:0022857">
    <property type="term" value="F:transmembrane transporter activity"/>
    <property type="evidence" value="ECO:0007669"/>
    <property type="project" value="InterPro"/>
</dbReference>
<dbReference type="PANTHER" id="PTHR23504:SF3">
    <property type="entry name" value="MAJOR FACILITATOR SUPERFAMILY (MFS) PROFILE DOMAIN-CONTAINING PROTEIN"/>
    <property type="match status" value="1"/>
</dbReference>
<dbReference type="AlphaFoldDB" id="A0AAD4L0C9"/>
<dbReference type="EMBL" id="JAJTJA010000001">
    <property type="protein sequence ID" value="KAH8705243.1"/>
    <property type="molecule type" value="Genomic_DNA"/>
</dbReference>
<feature type="transmembrane region" description="Helical" evidence="6">
    <location>
        <begin position="136"/>
        <end position="156"/>
    </location>
</feature>
<comment type="subcellular location">
    <subcellularLocation>
        <location evidence="1">Membrane</location>
        <topology evidence="1">Multi-pass membrane protein</topology>
    </subcellularLocation>
</comment>
<sequence>MTLSEESNMDETTPLIAAPETHTTVQQNGANIDKPLPMGQILLLCFARIVEPIAFFSIFPFMNRMIEECGDVPETDVGFYSGFIESLFSLTQMMLMLPWGRASDRFGRKPVLVISLAGLSVTCALFGTSQKIWQMIVYRCLAGVFSGTVVTVRTAISENSTPKTQARAFSYFALFSNLGICVGPLLGGVLLRPAEQYPSLFGNVRFFKDYPYALPTFATGSIAATACIVSALFVKETLRSKIDGRNEPVKPMSTTEIIRSPGVSLVLFLNAFTILITLGYTAIIPVFYFTNPKFGGYGFREIQISAFMGIGGLSQAAWLIFVFPSLQRRIGTGGVLRACSVCLPFWFFLTPAANIFLRVGWETVFWVYAPVVVVVGSGVAMGFTAFQLALNDISPSSETLGTLNAISLTLTSAIRSIAPGLFASLFATGVKHQILAGYFAWVILIALAIVQRASLRWLPTRVEGKIDVVNEDEEIAA</sequence>
<dbReference type="InterPro" id="IPR036259">
    <property type="entry name" value="MFS_trans_sf"/>
</dbReference>
<comment type="caution">
    <text evidence="8">The sequence shown here is derived from an EMBL/GenBank/DDBJ whole genome shotgun (WGS) entry which is preliminary data.</text>
</comment>
<feature type="transmembrane region" description="Helical" evidence="6">
    <location>
        <begin position="79"/>
        <end position="99"/>
    </location>
</feature>
<organism evidence="8 9">
    <name type="scientific">Talaromyces proteolyticus</name>
    <dbReference type="NCBI Taxonomy" id="1131652"/>
    <lineage>
        <taxon>Eukaryota</taxon>
        <taxon>Fungi</taxon>
        <taxon>Dikarya</taxon>
        <taxon>Ascomycota</taxon>
        <taxon>Pezizomycotina</taxon>
        <taxon>Eurotiomycetes</taxon>
        <taxon>Eurotiomycetidae</taxon>
        <taxon>Eurotiales</taxon>
        <taxon>Trichocomaceae</taxon>
        <taxon>Talaromyces</taxon>
        <taxon>Talaromyces sect. Bacilispori</taxon>
    </lineage>
</organism>
<feature type="transmembrane region" description="Helical" evidence="6">
    <location>
        <begin position="402"/>
        <end position="427"/>
    </location>
</feature>
<feature type="transmembrane region" description="Helical" evidence="6">
    <location>
        <begin position="41"/>
        <end position="59"/>
    </location>
</feature>
<keyword evidence="3 6" id="KW-0812">Transmembrane</keyword>
<feature type="transmembrane region" description="Helical" evidence="6">
    <location>
        <begin position="265"/>
        <end position="290"/>
    </location>
</feature>
<keyword evidence="4 6" id="KW-1133">Transmembrane helix</keyword>
<dbReference type="InterPro" id="IPR020846">
    <property type="entry name" value="MFS_dom"/>
</dbReference>
<dbReference type="CDD" id="cd17330">
    <property type="entry name" value="MFS_SLC46_TetA_like"/>
    <property type="match status" value="1"/>
</dbReference>
<accession>A0AAD4L0C9</accession>
<feature type="transmembrane region" description="Helical" evidence="6">
    <location>
        <begin position="168"/>
        <end position="192"/>
    </location>
</feature>
<protein>
    <submittedName>
        <fullName evidence="8">Major facilitator superfamily domain-containing protein</fullName>
    </submittedName>
</protein>
<dbReference type="GO" id="GO:0016020">
    <property type="term" value="C:membrane"/>
    <property type="evidence" value="ECO:0007669"/>
    <property type="project" value="UniProtKB-SubCell"/>
</dbReference>
<dbReference type="Gene3D" id="1.20.1250.20">
    <property type="entry name" value="MFS general substrate transporter like domains"/>
    <property type="match status" value="1"/>
</dbReference>
<dbReference type="Pfam" id="PF07690">
    <property type="entry name" value="MFS_1"/>
    <property type="match status" value="1"/>
</dbReference>
<dbReference type="PANTHER" id="PTHR23504">
    <property type="entry name" value="MAJOR FACILITATOR SUPERFAMILY DOMAIN-CONTAINING PROTEIN 10"/>
    <property type="match status" value="1"/>
</dbReference>
<dbReference type="Proteomes" id="UP001201262">
    <property type="component" value="Unassembled WGS sequence"/>
</dbReference>
<evidence type="ECO:0000256" key="5">
    <source>
        <dbReference type="ARBA" id="ARBA00023136"/>
    </source>
</evidence>
<dbReference type="SUPFAM" id="SSF103473">
    <property type="entry name" value="MFS general substrate transporter"/>
    <property type="match status" value="1"/>
</dbReference>
<keyword evidence="9" id="KW-1185">Reference proteome</keyword>
<evidence type="ECO:0000313" key="9">
    <source>
        <dbReference type="Proteomes" id="UP001201262"/>
    </source>
</evidence>
<feature type="transmembrane region" description="Helical" evidence="6">
    <location>
        <begin position="335"/>
        <end position="359"/>
    </location>
</feature>
<feature type="transmembrane region" description="Helical" evidence="6">
    <location>
        <begin position="433"/>
        <end position="450"/>
    </location>
</feature>
<dbReference type="GeneID" id="70239451"/>
<keyword evidence="5 6" id="KW-0472">Membrane</keyword>
<feature type="domain" description="Major facilitator superfamily (MFS) profile" evidence="7">
    <location>
        <begin position="40"/>
        <end position="454"/>
    </location>
</feature>
<reference evidence="8" key="1">
    <citation type="submission" date="2021-12" db="EMBL/GenBank/DDBJ databases">
        <title>Convergent genome expansion in fungi linked to evolution of root-endophyte symbiosis.</title>
        <authorList>
            <consortium name="DOE Joint Genome Institute"/>
            <person name="Ke Y.-H."/>
            <person name="Bonito G."/>
            <person name="Liao H.-L."/>
            <person name="Looney B."/>
            <person name="Rojas-Flechas A."/>
            <person name="Nash J."/>
            <person name="Hameed K."/>
            <person name="Schadt C."/>
            <person name="Martin F."/>
            <person name="Crous P.W."/>
            <person name="Miettinen O."/>
            <person name="Magnuson J.K."/>
            <person name="Labbe J."/>
            <person name="Jacobson D."/>
            <person name="Doktycz M.J."/>
            <person name="Veneault-Fourrey C."/>
            <person name="Kuo A."/>
            <person name="Mondo S."/>
            <person name="Calhoun S."/>
            <person name="Riley R."/>
            <person name="Ohm R."/>
            <person name="LaButti K."/>
            <person name="Andreopoulos B."/>
            <person name="Pangilinan J."/>
            <person name="Nolan M."/>
            <person name="Tritt A."/>
            <person name="Clum A."/>
            <person name="Lipzen A."/>
            <person name="Daum C."/>
            <person name="Barry K."/>
            <person name="Grigoriev I.V."/>
            <person name="Vilgalys R."/>
        </authorList>
    </citation>
    <scope>NUCLEOTIDE SEQUENCE</scope>
    <source>
        <strain evidence="8">PMI_201</strain>
    </source>
</reference>
<evidence type="ECO:0000256" key="6">
    <source>
        <dbReference type="SAM" id="Phobius"/>
    </source>
</evidence>
<name>A0AAD4L0C9_9EURO</name>
<evidence type="ECO:0000256" key="4">
    <source>
        <dbReference type="ARBA" id="ARBA00022989"/>
    </source>
</evidence>
<dbReference type="InterPro" id="IPR011701">
    <property type="entry name" value="MFS"/>
</dbReference>
<evidence type="ECO:0000256" key="3">
    <source>
        <dbReference type="ARBA" id="ARBA00022692"/>
    </source>
</evidence>
<gene>
    <name evidence="8" type="ORF">BGW36DRAFT_10155</name>
</gene>
<feature type="transmembrane region" description="Helical" evidence="6">
    <location>
        <begin position="302"/>
        <end position="323"/>
    </location>
</feature>
<proteinExistence type="predicted"/>
<evidence type="ECO:0000259" key="7">
    <source>
        <dbReference type="PROSITE" id="PS50850"/>
    </source>
</evidence>
<evidence type="ECO:0000256" key="2">
    <source>
        <dbReference type="ARBA" id="ARBA00022448"/>
    </source>
</evidence>